<feature type="domain" description="Alpha-D-phosphohexomutase C-terminal" evidence="15">
    <location>
        <begin position="514"/>
        <end position="552"/>
    </location>
</feature>
<dbReference type="InterPro" id="IPR005845">
    <property type="entry name" value="A-D-PHexomutase_a/b/a-II"/>
</dbReference>
<evidence type="ECO:0000256" key="13">
    <source>
        <dbReference type="ARBA" id="ARBA00041467"/>
    </source>
</evidence>
<dbReference type="Pfam" id="PF00408">
    <property type="entry name" value="PGM_PMM_IV"/>
    <property type="match status" value="1"/>
</dbReference>
<dbReference type="Pfam" id="PF02879">
    <property type="entry name" value="PGM_PMM_II"/>
    <property type="match status" value="1"/>
</dbReference>
<sequence length="570" mass="63391">MTVEEKYQTWRSKELDDPDLKADLDAVAGKPEEINDRFYRDLTFGTAGLRGILGAGTNRMNVYTVRKATQGLANYLNHHKEGQKTPSTAIAYDSRLKSDVFAREAAAVLVANGVHVYLYPELMPTPAISFAVRYLHCDAGICVTASHNPSAYNGYKVYGNDGCQIAAEMADEVMQEIEQTDLFTGVKRISFEEAQQNGGVEYISESVTEAFLHSVQAESIYDAHGGNLKVVYTPLNGTGRKCVLEILKRTGVTDVTVVPEQEWPDGHFPTCPFPNPELREALKVGLALCESVQPDLLLATDPDCDRCGVAVRDQGAYTLLTGNEIGILLFDFIAKRRTELHKMPKNPVLISTIVSTDMTDVIAPHYGVTVDRVFTGFKNIGDQIAKYEADGEENRCIFSFEESNGYLAGTYVRDKDAVNSSMMICAMATYYKQRGQTLIAVLEKLYQQYGYYLSGLGNFFFEGEDGMKRMQAIMEKLRASAPQEIAGYRITGRSDYQTSERWDGDRKSEIPMGKSNVLEYRMENGTKLLVRPSGTEPKVKVYYLAHAGSRAETEAMIEKMKEDTGRLLGV</sequence>
<evidence type="ECO:0000256" key="1">
    <source>
        <dbReference type="ARBA" id="ARBA00000443"/>
    </source>
</evidence>
<dbReference type="Pfam" id="PF02878">
    <property type="entry name" value="PGM_PMM_I"/>
    <property type="match status" value="1"/>
</dbReference>
<evidence type="ECO:0000256" key="12">
    <source>
        <dbReference type="ARBA" id="ARBA00041398"/>
    </source>
</evidence>
<evidence type="ECO:0000256" key="6">
    <source>
        <dbReference type="ARBA" id="ARBA00012728"/>
    </source>
</evidence>
<evidence type="ECO:0000256" key="2">
    <source>
        <dbReference type="ARBA" id="ARBA00001946"/>
    </source>
</evidence>
<evidence type="ECO:0000256" key="10">
    <source>
        <dbReference type="ARBA" id="ARBA00023235"/>
    </source>
</evidence>
<proteinExistence type="inferred from homology"/>
<dbReference type="InterPro" id="IPR005844">
    <property type="entry name" value="A-D-PHexomutase_a/b/a-I"/>
</dbReference>
<evidence type="ECO:0000256" key="14">
    <source>
        <dbReference type="RuleBase" id="RU004326"/>
    </source>
</evidence>
<evidence type="ECO:0000256" key="8">
    <source>
        <dbReference type="ARBA" id="ARBA00022723"/>
    </source>
</evidence>
<evidence type="ECO:0000259" key="16">
    <source>
        <dbReference type="Pfam" id="PF02878"/>
    </source>
</evidence>
<feature type="domain" description="Alpha-D-phosphohexomutase alpha/beta/alpha" evidence="16">
    <location>
        <begin position="43"/>
        <end position="181"/>
    </location>
</feature>
<dbReference type="Proteomes" id="UP000651482">
    <property type="component" value="Unassembled WGS sequence"/>
</dbReference>
<evidence type="ECO:0000256" key="3">
    <source>
        <dbReference type="ARBA" id="ARBA00005164"/>
    </source>
</evidence>
<name>A0A926D7V2_9FIRM</name>
<protein>
    <recommendedName>
        <fullName evidence="11">Phosphoglucomutase</fullName>
        <ecNumber evidence="6">5.4.2.2</ecNumber>
    </recommendedName>
    <alternativeName>
        <fullName evidence="13">Alpha-phosphoglucomutase</fullName>
    </alternativeName>
    <alternativeName>
        <fullName evidence="12">Glucose phosphomutase</fullName>
    </alternativeName>
</protein>
<dbReference type="GO" id="GO:0000287">
    <property type="term" value="F:magnesium ion binding"/>
    <property type="evidence" value="ECO:0007669"/>
    <property type="project" value="InterPro"/>
</dbReference>
<dbReference type="InterPro" id="IPR016066">
    <property type="entry name" value="A-D-PHexomutase_CS"/>
</dbReference>
<evidence type="ECO:0000256" key="5">
    <source>
        <dbReference type="ARBA" id="ARBA00010231"/>
    </source>
</evidence>
<feature type="domain" description="Alpha-D-phosphohexomutase alpha/beta/alpha" evidence="17">
    <location>
        <begin position="222"/>
        <end position="312"/>
    </location>
</feature>
<evidence type="ECO:0000313" key="19">
    <source>
        <dbReference type="EMBL" id="MBC8534025.1"/>
    </source>
</evidence>
<reference evidence="19" key="1">
    <citation type="submission" date="2020-08" db="EMBL/GenBank/DDBJ databases">
        <title>Genome public.</title>
        <authorList>
            <person name="Liu C."/>
            <person name="Sun Q."/>
        </authorList>
    </citation>
    <scope>NUCLEOTIDE SEQUENCE</scope>
    <source>
        <strain evidence="19">NSJ-40</strain>
    </source>
</reference>
<evidence type="ECO:0000256" key="4">
    <source>
        <dbReference type="ARBA" id="ARBA00005189"/>
    </source>
</evidence>
<dbReference type="AlphaFoldDB" id="A0A926D7V2"/>
<evidence type="ECO:0000259" key="17">
    <source>
        <dbReference type="Pfam" id="PF02879"/>
    </source>
</evidence>
<dbReference type="EC" id="5.4.2.2" evidence="6"/>
<dbReference type="EMBL" id="JACRSN010000011">
    <property type="protein sequence ID" value="MBC8534025.1"/>
    <property type="molecule type" value="Genomic_DNA"/>
</dbReference>
<feature type="domain" description="Alpha-D-phosphohexomutase alpha/beta/alpha" evidence="18">
    <location>
        <begin position="322"/>
        <end position="449"/>
    </location>
</feature>
<dbReference type="GO" id="GO:0005975">
    <property type="term" value="P:carbohydrate metabolic process"/>
    <property type="evidence" value="ECO:0007669"/>
    <property type="project" value="InterPro"/>
</dbReference>
<dbReference type="InterPro" id="IPR005846">
    <property type="entry name" value="A-D-PHexomutase_a/b/a-III"/>
</dbReference>
<dbReference type="InterPro" id="IPR005841">
    <property type="entry name" value="Alpha-D-phosphohexomutase_SF"/>
</dbReference>
<evidence type="ECO:0000259" key="18">
    <source>
        <dbReference type="Pfam" id="PF02880"/>
    </source>
</evidence>
<dbReference type="CDD" id="cd05799">
    <property type="entry name" value="PGM2"/>
    <property type="match status" value="1"/>
</dbReference>
<dbReference type="PRINTS" id="PR00509">
    <property type="entry name" value="PGMPMM"/>
</dbReference>
<accession>A0A926D7V2</accession>
<dbReference type="Pfam" id="PF02880">
    <property type="entry name" value="PGM_PMM_III"/>
    <property type="match status" value="1"/>
</dbReference>
<evidence type="ECO:0000256" key="7">
    <source>
        <dbReference type="ARBA" id="ARBA00022553"/>
    </source>
</evidence>
<comment type="pathway">
    <text evidence="4">Lipid metabolism.</text>
</comment>
<dbReference type="Gene3D" id="3.40.120.10">
    <property type="entry name" value="Alpha-D-Glucose-1,6-Bisphosphate, subunit A, domain 3"/>
    <property type="match status" value="3"/>
</dbReference>
<dbReference type="InterPro" id="IPR016055">
    <property type="entry name" value="A-D-PHexomutase_a/b/a-I/II/III"/>
</dbReference>
<comment type="caution">
    <text evidence="19">The sequence shown here is derived from an EMBL/GenBank/DDBJ whole genome shotgun (WGS) entry which is preliminary data.</text>
</comment>
<keyword evidence="20" id="KW-1185">Reference proteome</keyword>
<comment type="cofactor">
    <cofactor evidence="2">
        <name>Mg(2+)</name>
        <dbReference type="ChEBI" id="CHEBI:18420"/>
    </cofactor>
</comment>
<dbReference type="Gene3D" id="3.30.310.50">
    <property type="entry name" value="Alpha-D-phosphohexomutase, C-terminal domain"/>
    <property type="match status" value="1"/>
</dbReference>
<dbReference type="GO" id="GO:0008973">
    <property type="term" value="F:phosphopentomutase activity"/>
    <property type="evidence" value="ECO:0007669"/>
    <property type="project" value="TreeGrafter"/>
</dbReference>
<dbReference type="InterPro" id="IPR036900">
    <property type="entry name" value="A-D-PHexomutase_C_sf"/>
</dbReference>
<evidence type="ECO:0000256" key="11">
    <source>
        <dbReference type="ARBA" id="ARBA00039995"/>
    </source>
</evidence>
<dbReference type="GO" id="GO:0006166">
    <property type="term" value="P:purine ribonucleoside salvage"/>
    <property type="evidence" value="ECO:0007669"/>
    <property type="project" value="TreeGrafter"/>
</dbReference>
<dbReference type="PROSITE" id="PS00710">
    <property type="entry name" value="PGM_PMM"/>
    <property type="match status" value="1"/>
</dbReference>
<keyword evidence="8 14" id="KW-0479">Metal-binding</keyword>
<keyword evidence="7" id="KW-0597">Phosphoprotein</keyword>
<dbReference type="SUPFAM" id="SSF53738">
    <property type="entry name" value="Phosphoglucomutase, first 3 domains"/>
    <property type="match status" value="3"/>
</dbReference>
<keyword evidence="10" id="KW-0413">Isomerase</keyword>
<dbReference type="SUPFAM" id="SSF55957">
    <property type="entry name" value="Phosphoglucomutase, C-terminal domain"/>
    <property type="match status" value="1"/>
</dbReference>
<evidence type="ECO:0000259" key="15">
    <source>
        <dbReference type="Pfam" id="PF00408"/>
    </source>
</evidence>
<dbReference type="PANTHER" id="PTHR45745:SF1">
    <property type="entry name" value="PHOSPHOGLUCOMUTASE 2B-RELATED"/>
    <property type="match status" value="1"/>
</dbReference>
<dbReference type="InterPro" id="IPR005843">
    <property type="entry name" value="A-D-PHexomutase_C"/>
</dbReference>
<dbReference type="GO" id="GO:0004614">
    <property type="term" value="F:phosphoglucomutase activity"/>
    <property type="evidence" value="ECO:0007669"/>
    <property type="project" value="UniProtKB-EC"/>
</dbReference>
<comment type="pathway">
    <text evidence="3">Glycolipid metabolism; diglucosyl-diacylglycerol biosynthesis.</text>
</comment>
<organism evidence="19 20">
    <name type="scientific">Yeguia hominis</name>
    <dbReference type="NCBI Taxonomy" id="2763662"/>
    <lineage>
        <taxon>Bacteria</taxon>
        <taxon>Bacillati</taxon>
        <taxon>Bacillota</taxon>
        <taxon>Clostridia</taxon>
        <taxon>Eubacteriales</taxon>
        <taxon>Yeguiaceae</taxon>
        <taxon>Yeguia</taxon>
    </lineage>
</organism>
<comment type="similarity">
    <text evidence="5 14">Belongs to the phosphohexose mutase family.</text>
</comment>
<evidence type="ECO:0000313" key="20">
    <source>
        <dbReference type="Proteomes" id="UP000651482"/>
    </source>
</evidence>
<gene>
    <name evidence="19" type="ORF">IAG03_08430</name>
</gene>
<dbReference type="RefSeq" id="WP_249319674.1">
    <property type="nucleotide sequence ID" value="NZ_JACRSN010000011.1"/>
</dbReference>
<keyword evidence="9 14" id="KW-0460">Magnesium</keyword>
<dbReference type="PANTHER" id="PTHR45745">
    <property type="entry name" value="PHOSPHOMANNOMUTASE 45A"/>
    <property type="match status" value="1"/>
</dbReference>
<comment type="catalytic activity">
    <reaction evidence="1">
        <text>alpha-D-glucose 1-phosphate = alpha-D-glucose 6-phosphate</text>
        <dbReference type="Rhea" id="RHEA:23536"/>
        <dbReference type="ChEBI" id="CHEBI:58225"/>
        <dbReference type="ChEBI" id="CHEBI:58601"/>
        <dbReference type="EC" id="5.4.2.2"/>
    </reaction>
</comment>
<evidence type="ECO:0000256" key="9">
    <source>
        <dbReference type="ARBA" id="ARBA00022842"/>
    </source>
</evidence>